<dbReference type="AlphaFoldDB" id="H3KHC7"/>
<protein>
    <recommendedName>
        <fullName evidence="4">AsmA-like C-terminal domain-containing protein</fullName>
    </recommendedName>
</protein>
<evidence type="ECO:0000313" key="3">
    <source>
        <dbReference type="Proteomes" id="UP000004956"/>
    </source>
</evidence>
<feature type="region of interest" description="Disordered" evidence="1">
    <location>
        <begin position="549"/>
        <end position="570"/>
    </location>
</feature>
<dbReference type="STRING" id="762967.HMPREF9440_02171"/>
<proteinExistence type="predicted"/>
<comment type="caution">
    <text evidence="2">The sequence shown here is derived from an EMBL/GenBank/DDBJ whole genome shotgun (WGS) entry which is preliminary data.</text>
</comment>
<accession>H3KHC7</accession>
<evidence type="ECO:0000256" key="1">
    <source>
        <dbReference type="SAM" id="MobiDB-lite"/>
    </source>
</evidence>
<evidence type="ECO:0000313" key="2">
    <source>
        <dbReference type="EMBL" id="EHY30479.1"/>
    </source>
</evidence>
<dbReference type="PATRIC" id="fig|762967.3.peg.1704"/>
<dbReference type="HOGENOM" id="CLU_478639_0_0_4"/>
<feature type="non-terminal residue" evidence="2">
    <location>
        <position position="1"/>
    </location>
</feature>
<dbReference type="Proteomes" id="UP000004956">
    <property type="component" value="Unassembled WGS sequence"/>
</dbReference>
<dbReference type="EMBL" id="AFBQ01000328">
    <property type="protein sequence ID" value="EHY30479.1"/>
    <property type="molecule type" value="Genomic_DNA"/>
</dbReference>
<dbReference type="RefSeq" id="WP_008543438.1">
    <property type="nucleotide sequence ID" value="NZ_JH605011.1"/>
</dbReference>
<sequence>GAAVTVADEASGTTLTLQGLDVTFGELSEAGGAAAWRTQLAADALSGEVTGSAHLDWSTPARGLVLAGLAAEGRGLIESREWSGRLNAEEVLWTGRTANARNLTTELRAAGTESLRITLPKASWADSKVEAPQAQAALTADTADGRWEANLTADLLRQDIWAMENLTLGTRFAGNGVAAAPAMSELRGRIRMPGTLPGEVALEGLFFGSPATVSARILPAEETDASDGRTRPLVLAEVTTGVLRAGPLSALLWRPDVLTRFDLRGRITMEGVAELPAVRALRADAELTGGELNFPGAKAEILGGTADIAAHVDAAGAWRAALRLRNARADAAFRGDALVPLSGKLSADATLTGDLTAEKRLAQIDGTFRIEEGAFAGMDLAALRATLLADQPDRAPSHSLQPESSTAFTELTAAFAQTGEDPLLISNGKLTGRGWSADVTGERSGEAANARWSVRLAIAVHPEDEEPGFPLPALAIWKAGAPQWSLDWPSALAAVHEAKGEPPLTVEGVIRSAKRAAEDFWNSLGSKEWKLPELPEFKLPELPDWKLPDWVPFGQDGKDEPAEAGKPNPV</sequence>
<reference evidence="2 3" key="1">
    <citation type="submission" date="2011-11" db="EMBL/GenBank/DDBJ databases">
        <authorList>
            <person name="Weinstock G."/>
            <person name="Sodergren E."/>
            <person name="Clifton S."/>
            <person name="Fulton L."/>
            <person name="Fulton B."/>
            <person name="Courtney L."/>
            <person name="Fronick C."/>
            <person name="Harrison M."/>
            <person name="Strong C."/>
            <person name="Farmer C."/>
            <person name="Delahaunty K."/>
            <person name="Markovic C."/>
            <person name="Hall O."/>
            <person name="Minx P."/>
            <person name="Tomlinson C."/>
            <person name="Mitreva M."/>
            <person name="Hou S."/>
            <person name="Chen J."/>
            <person name="Wollam A."/>
            <person name="Pepin K.H."/>
            <person name="Johnson M."/>
            <person name="Bhonagiri V."/>
            <person name="Zhang X."/>
            <person name="Suruliraj S."/>
            <person name="Warren W."/>
            <person name="Chinwalla A."/>
            <person name="Mardis E.R."/>
            <person name="Wilson R.K."/>
        </authorList>
    </citation>
    <scope>NUCLEOTIDE SEQUENCE [LARGE SCALE GENOMIC DNA]</scope>
    <source>
        <strain evidence="2 3">YIT 11816</strain>
    </source>
</reference>
<organism evidence="2 3">
    <name type="scientific">Sutterella parvirubra YIT 11816</name>
    <dbReference type="NCBI Taxonomy" id="762967"/>
    <lineage>
        <taxon>Bacteria</taxon>
        <taxon>Pseudomonadati</taxon>
        <taxon>Pseudomonadota</taxon>
        <taxon>Betaproteobacteria</taxon>
        <taxon>Burkholderiales</taxon>
        <taxon>Sutterellaceae</taxon>
        <taxon>Sutterella</taxon>
    </lineage>
</organism>
<name>H3KHC7_9BURK</name>
<evidence type="ECO:0008006" key="4">
    <source>
        <dbReference type="Google" id="ProtNLM"/>
    </source>
</evidence>
<keyword evidence="3" id="KW-1185">Reference proteome</keyword>
<gene>
    <name evidence="2" type="ORF">HMPREF9440_02171</name>
</gene>